<dbReference type="RefSeq" id="XP_059606632.1">
    <property type="nucleotide sequence ID" value="XM_059744905.1"/>
</dbReference>
<name>A0AAJ8C071_ASPNG</name>
<protein>
    <submittedName>
        <fullName evidence="1">Uncharacterized protein</fullName>
    </submittedName>
</protein>
<proteinExistence type="predicted"/>
<accession>A0AAJ8C071</accession>
<reference evidence="1" key="1">
    <citation type="submission" date="2025-02" db="EMBL/GenBank/DDBJ databases">
        <authorList>
            <consortium name="NCBI Genome Project"/>
        </authorList>
    </citation>
    <scope>NUCLEOTIDE SEQUENCE</scope>
</reference>
<dbReference type="KEGG" id="ang:An16g01100"/>
<dbReference type="GeneID" id="84593320"/>
<sequence length="115" mass="12197">MSVSLTIPTWNPGKLSFRQGELHGMGTYYKGLLGGHCWCAMNRTKVSEAHSTTGLRGSPNGSVCPVQGLLLEGKPGTAGDGDCLLARSSDLFLAFIALSLSWGEFASGPIGRRQR</sequence>
<dbReference type="VEuPathDB" id="FungiDB:An16g01100"/>
<gene>
    <name evidence="1" type="ORF">An16g01100</name>
</gene>
<dbReference type="AlphaFoldDB" id="A0AAJ8C071"/>
<reference evidence="1" key="2">
    <citation type="submission" date="2025-08" db="UniProtKB">
        <authorList>
            <consortium name="RefSeq"/>
        </authorList>
    </citation>
    <scope>IDENTIFICATION</scope>
</reference>
<evidence type="ECO:0000313" key="1">
    <source>
        <dbReference type="RefSeq" id="XP_059606632.1"/>
    </source>
</evidence>
<organism evidence="1">
    <name type="scientific">Aspergillus niger</name>
    <dbReference type="NCBI Taxonomy" id="5061"/>
    <lineage>
        <taxon>Eukaryota</taxon>
        <taxon>Fungi</taxon>
        <taxon>Dikarya</taxon>
        <taxon>Ascomycota</taxon>
        <taxon>Pezizomycotina</taxon>
        <taxon>Eurotiomycetes</taxon>
        <taxon>Eurotiomycetidae</taxon>
        <taxon>Eurotiales</taxon>
        <taxon>Aspergillaceae</taxon>
        <taxon>Aspergillus</taxon>
        <taxon>Aspergillus subgen. Circumdati</taxon>
    </lineage>
</organism>